<dbReference type="InterPro" id="IPR023397">
    <property type="entry name" value="SAM-dep_MeTrfase_MraW_recog"/>
</dbReference>
<dbReference type="SUPFAM" id="SSF81799">
    <property type="entry name" value="Putative methyltransferase TM0872, insert domain"/>
    <property type="match status" value="1"/>
</dbReference>
<proteinExistence type="inferred from homology"/>
<dbReference type="Gene3D" id="1.10.150.170">
    <property type="entry name" value="Putative methyltransferase TM0872, insert domain"/>
    <property type="match status" value="1"/>
</dbReference>
<comment type="similarity">
    <text evidence="1">Belongs to the methyltransferase superfamily. RsmH family.</text>
</comment>
<keyword evidence="3" id="KW-0808">Transferase</keyword>
<dbReference type="Pfam" id="PF01795">
    <property type="entry name" value="Methyltransf_5"/>
    <property type="match status" value="1"/>
</dbReference>
<dbReference type="Proteomes" id="UP001178507">
    <property type="component" value="Unassembled WGS sequence"/>
</dbReference>
<sequence length="610" mass="67890">MSCFAVPRSILQQLAPLRQEDGESLEDPAAQDLEVLRREAQESHRGDLRRGASAGHQPLFMMLILGHLRQVSLGPGINGTFVDCTFGRGGHSRSLLRQISRSSTLYAMDVDQQAVDVALEMARKDQRLKVFKSSYARLAEKVKEEVQAVLINSGFTTEDKRNISRGMRKGPLDLRFDTQAGVPCWQWLANMTYPQLWKAMFKHSDIAEMLCKRISHELLYEQACLGGRFTSIAQLETAVRRVYPAIQDLTTSSRQVGPKRVLGALRRMVNREMEELQEALSQAFQVLRVGGRCLMVCQNKLEATIAINFARDHEEPRPEANLKMDVRRLRNLYPLAGTELPYAVKLLDCARLSRFELTQNPDATPGAQLLVLEKVPRTILPMPRARGKGKTSIARSGGEFLKMVVAVLDLGLHRRMDHDSSKGISSLATKWISKAAATQRKGRAGRTQPGLCLRLYTKQYFEKIMPDYEPPESTSMSLDRLYLQAKQLSQQLCGALQGEGVPRTAAELLMQMPEAPNMMKVGSARQRNAELGTISEATEAAKITALGHLCLQLPLDLKLTRLVWLGAHFGVASDAVVLASVLSSNDAFSMPSPLFMREASRAEPLPRADS</sequence>
<dbReference type="Gene3D" id="3.40.50.150">
    <property type="entry name" value="Vaccinia Virus protein VP39"/>
    <property type="match status" value="1"/>
</dbReference>
<keyword evidence="2" id="KW-0489">Methyltransferase</keyword>
<dbReference type="GO" id="GO:0070475">
    <property type="term" value="P:rRNA base methylation"/>
    <property type="evidence" value="ECO:0007669"/>
    <property type="project" value="TreeGrafter"/>
</dbReference>
<dbReference type="AlphaFoldDB" id="A0AA36HMQ1"/>
<evidence type="ECO:0000313" key="5">
    <source>
        <dbReference type="EMBL" id="CAJ1371199.1"/>
    </source>
</evidence>
<dbReference type="PANTHER" id="PTHR11265">
    <property type="entry name" value="S-ADENOSYL-METHYLTRANSFERASE MRAW"/>
    <property type="match status" value="1"/>
</dbReference>
<dbReference type="InterPro" id="IPR029063">
    <property type="entry name" value="SAM-dependent_MTases_sf"/>
</dbReference>
<dbReference type="SUPFAM" id="SSF53335">
    <property type="entry name" value="S-adenosyl-L-methionine-dependent methyltransferases"/>
    <property type="match status" value="1"/>
</dbReference>
<comment type="caution">
    <text evidence="5">The sequence shown here is derived from an EMBL/GenBank/DDBJ whole genome shotgun (WGS) entry which is preliminary data.</text>
</comment>
<dbReference type="PANTHER" id="PTHR11265:SF0">
    <property type="entry name" value="12S RRNA N4-METHYLCYTIDINE METHYLTRANSFERASE"/>
    <property type="match status" value="1"/>
</dbReference>
<dbReference type="GO" id="GO:0005737">
    <property type="term" value="C:cytoplasm"/>
    <property type="evidence" value="ECO:0007669"/>
    <property type="project" value="TreeGrafter"/>
</dbReference>
<evidence type="ECO:0000256" key="4">
    <source>
        <dbReference type="ARBA" id="ARBA00022691"/>
    </source>
</evidence>
<evidence type="ECO:0000256" key="3">
    <source>
        <dbReference type="ARBA" id="ARBA00022679"/>
    </source>
</evidence>
<keyword evidence="6" id="KW-1185">Reference proteome</keyword>
<evidence type="ECO:0000313" key="6">
    <source>
        <dbReference type="Proteomes" id="UP001178507"/>
    </source>
</evidence>
<reference evidence="5" key="1">
    <citation type="submission" date="2023-08" db="EMBL/GenBank/DDBJ databases">
        <authorList>
            <person name="Chen Y."/>
            <person name="Shah S."/>
            <person name="Dougan E. K."/>
            <person name="Thang M."/>
            <person name="Chan C."/>
        </authorList>
    </citation>
    <scope>NUCLEOTIDE SEQUENCE</scope>
</reference>
<accession>A0AA36HMQ1</accession>
<evidence type="ECO:0000256" key="2">
    <source>
        <dbReference type="ARBA" id="ARBA00022603"/>
    </source>
</evidence>
<dbReference type="GO" id="GO:0071424">
    <property type="term" value="F:rRNA (cytosine-N4-)-methyltransferase activity"/>
    <property type="evidence" value="ECO:0007669"/>
    <property type="project" value="TreeGrafter"/>
</dbReference>
<dbReference type="Gene3D" id="1.20.120.1080">
    <property type="match status" value="1"/>
</dbReference>
<dbReference type="SUPFAM" id="SSF52540">
    <property type="entry name" value="P-loop containing nucleoside triphosphate hydrolases"/>
    <property type="match status" value="1"/>
</dbReference>
<gene>
    <name evidence="5" type="ORF">EVOR1521_LOCUS1567</name>
</gene>
<dbReference type="Gene3D" id="3.40.50.300">
    <property type="entry name" value="P-loop containing nucleotide triphosphate hydrolases"/>
    <property type="match status" value="1"/>
</dbReference>
<dbReference type="EMBL" id="CAUJNA010000060">
    <property type="protein sequence ID" value="CAJ1371199.1"/>
    <property type="molecule type" value="Genomic_DNA"/>
</dbReference>
<evidence type="ECO:0000256" key="1">
    <source>
        <dbReference type="ARBA" id="ARBA00010396"/>
    </source>
</evidence>
<keyword evidence="4" id="KW-0949">S-adenosyl-L-methionine</keyword>
<dbReference type="InterPro" id="IPR002903">
    <property type="entry name" value="RsmH"/>
</dbReference>
<dbReference type="InterPro" id="IPR027417">
    <property type="entry name" value="P-loop_NTPase"/>
</dbReference>
<protein>
    <submittedName>
        <fullName evidence="5">Uncharacterized protein</fullName>
    </submittedName>
</protein>
<organism evidence="5 6">
    <name type="scientific">Effrenium voratum</name>
    <dbReference type="NCBI Taxonomy" id="2562239"/>
    <lineage>
        <taxon>Eukaryota</taxon>
        <taxon>Sar</taxon>
        <taxon>Alveolata</taxon>
        <taxon>Dinophyceae</taxon>
        <taxon>Suessiales</taxon>
        <taxon>Symbiodiniaceae</taxon>
        <taxon>Effrenium</taxon>
    </lineage>
</organism>
<name>A0AA36HMQ1_9DINO</name>